<dbReference type="EMBL" id="JARK01001381">
    <property type="protein sequence ID" value="EYC12876.1"/>
    <property type="molecule type" value="Genomic_DNA"/>
</dbReference>
<name>A0A016UD61_9BILA</name>
<gene>
    <name evidence="1" type="primary">Acey_s0045.g1134</name>
    <name evidence="1" type="ORF">Y032_0045g1134</name>
</gene>
<organism evidence="1 2">
    <name type="scientific">Ancylostoma ceylanicum</name>
    <dbReference type="NCBI Taxonomy" id="53326"/>
    <lineage>
        <taxon>Eukaryota</taxon>
        <taxon>Metazoa</taxon>
        <taxon>Ecdysozoa</taxon>
        <taxon>Nematoda</taxon>
        <taxon>Chromadorea</taxon>
        <taxon>Rhabditida</taxon>
        <taxon>Rhabditina</taxon>
        <taxon>Rhabditomorpha</taxon>
        <taxon>Strongyloidea</taxon>
        <taxon>Ancylostomatidae</taxon>
        <taxon>Ancylostomatinae</taxon>
        <taxon>Ancylostoma</taxon>
    </lineage>
</organism>
<evidence type="ECO:0000313" key="1">
    <source>
        <dbReference type="EMBL" id="EYC12876.1"/>
    </source>
</evidence>
<evidence type="ECO:0000313" key="2">
    <source>
        <dbReference type="Proteomes" id="UP000024635"/>
    </source>
</evidence>
<proteinExistence type="predicted"/>
<accession>A0A016UD61</accession>
<sequence>MPVDSLHFSHAHLILPRTAASTVPSALKTLPKYLNPFARVKAVSFALNTCPSSSLLFMIQSSLCSTSALNQPALSATSGP</sequence>
<dbReference type="AlphaFoldDB" id="A0A016UD61"/>
<dbReference type="Proteomes" id="UP000024635">
    <property type="component" value="Unassembled WGS sequence"/>
</dbReference>
<reference evidence="2" key="1">
    <citation type="journal article" date="2015" name="Nat. Genet.">
        <title>The genome and transcriptome of the zoonotic hookworm Ancylostoma ceylanicum identify infection-specific gene families.</title>
        <authorList>
            <person name="Schwarz E.M."/>
            <person name="Hu Y."/>
            <person name="Antoshechkin I."/>
            <person name="Miller M.M."/>
            <person name="Sternberg P.W."/>
            <person name="Aroian R.V."/>
        </authorList>
    </citation>
    <scope>NUCLEOTIDE SEQUENCE</scope>
    <source>
        <strain evidence="2">HY135</strain>
    </source>
</reference>
<comment type="caution">
    <text evidence="1">The sequence shown here is derived from an EMBL/GenBank/DDBJ whole genome shotgun (WGS) entry which is preliminary data.</text>
</comment>
<keyword evidence="2" id="KW-1185">Reference proteome</keyword>
<protein>
    <submittedName>
        <fullName evidence="1">Uncharacterized protein</fullName>
    </submittedName>
</protein>